<dbReference type="OrthoDB" id="9811746at2"/>
<dbReference type="Gene3D" id="3.40.50.11200">
    <property type="match status" value="1"/>
</dbReference>
<protein>
    <submittedName>
        <fullName evidence="2">TIR-like domain-containing protein (DUF1863)</fullName>
    </submittedName>
</protein>
<dbReference type="eggNOG" id="ENOG5031151">
    <property type="taxonomic scope" value="Bacteria"/>
</dbReference>
<dbReference type="Pfam" id="PF08937">
    <property type="entry name" value="ThsB_TIR"/>
    <property type="match status" value="1"/>
</dbReference>
<proteinExistence type="predicted"/>
<sequence length="155" mass="17270">MGGSSSGGWSRLGDVKSLEQKAKAALNEGKRNVFISFATEDMDEVNLLRAQTKNENNDLEFNDHSVKEAYDSDQADYIKRKITERINRCSVTVVYVSGDTAQSKWVKWEVEKSLELGKKVIATHAGDSFNGAKPSWISERGIKMVPWSGLANELK</sequence>
<dbReference type="Proteomes" id="UP000025241">
    <property type="component" value="Chromosome I"/>
</dbReference>
<reference evidence="2 3" key="2">
    <citation type="submission" date="2014-05" db="EMBL/GenBank/DDBJ databases">
        <title>Genome sequence of the 3-chlorobenzoate degrading bacterium Pseudomonas knackmussii B13 shows multiple evidence for horizontal gene transfer.</title>
        <authorList>
            <person name="Miyazaki R."/>
            <person name="Bertelli C."/>
            <person name="Falquet L."/>
            <person name="Robinson-Rechavi M."/>
            <person name="Gharib W."/>
            <person name="Roy S."/>
            <person name="Van der Meer J.R."/>
        </authorList>
    </citation>
    <scope>NUCLEOTIDE SEQUENCE [LARGE SCALE GENOMIC DNA]</scope>
    <source>
        <strain evidence="2 3">B13</strain>
    </source>
</reference>
<gene>
    <name evidence="2" type="ORF">PKB_4408</name>
</gene>
<reference evidence="2 3" key="1">
    <citation type="submission" date="2013-03" db="EMBL/GenBank/DDBJ databases">
        <authorList>
            <person name="Linke B."/>
        </authorList>
    </citation>
    <scope>NUCLEOTIDE SEQUENCE [LARGE SCALE GENOMIC DNA]</scope>
    <source>
        <strain evidence="2 3">B13</strain>
    </source>
</reference>
<dbReference type="InterPro" id="IPR035897">
    <property type="entry name" value="Toll_tir_struct_dom_sf"/>
</dbReference>
<accession>A0A024HMT4</accession>
<dbReference type="STRING" id="1301098.PKB_4408"/>
<dbReference type="InterPro" id="IPR015032">
    <property type="entry name" value="ThsB__TIR-like_domain"/>
</dbReference>
<organism evidence="2 3">
    <name type="scientific">Pseudomonas knackmussii (strain DSM 6978 / CCUG 54928 / LMG 23759 / B13)</name>
    <dbReference type="NCBI Taxonomy" id="1301098"/>
    <lineage>
        <taxon>Bacteria</taxon>
        <taxon>Pseudomonadati</taxon>
        <taxon>Pseudomonadota</taxon>
        <taxon>Gammaproteobacteria</taxon>
        <taxon>Pseudomonadales</taxon>
        <taxon>Pseudomonadaceae</taxon>
        <taxon>Pseudomonas</taxon>
    </lineage>
</organism>
<dbReference type="AlphaFoldDB" id="A0A024HMT4"/>
<feature type="domain" description="Thoeris protein ThsB TIR-like" evidence="1">
    <location>
        <begin position="34"/>
        <end position="124"/>
    </location>
</feature>
<name>A0A024HMT4_PSEKB</name>
<dbReference type="SUPFAM" id="SSF52200">
    <property type="entry name" value="Toll/Interleukin receptor TIR domain"/>
    <property type="match status" value="1"/>
</dbReference>
<evidence type="ECO:0000313" key="3">
    <source>
        <dbReference type="Proteomes" id="UP000025241"/>
    </source>
</evidence>
<dbReference type="KEGG" id="pkc:PKB_4408"/>
<evidence type="ECO:0000259" key="1">
    <source>
        <dbReference type="Pfam" id="PF08937"/>
    </source>
</evidence>
<dbReference type="EMBL" id="HG322950">
    <property type="protein sequence ID" value="CDF85733.1"/>
    <property type="molecule type" value="Genomic_DNA"/>
</dbReference>
<evidence type="ECO:0000313" key="2">
    <source>
        <dbReference type="EMBL" id="CDF85733.1"/>
    </source>
</evidence>
<keyword evidence="3" id="KW-1185">Reference proteome</keyword>
<dbReference type="HOGENOM" id="CLU_1665783_0_0_6"/>
<dbReference type="RefSeq" id="WP_084166689.1">
    <property type="nucleotide sequence ID" value="NZ_HG322950.1"/>
</dbReference>